<dbReference type="NCBIfam" id="TIGR00498">
    <property type="entry name" value="lexA"/>
    <property type="match status" value="1"/>
</dbReference>
<evidence type="ECO:0000256" key="2">
    <source>
        <dbReference type="ARBA" id="ARBA00022491"/>
    </source>
</evidence>
<reference evidence="14 15" key="1">
    <citation type="journal article" date="2016" name="Nat. Commun.">
        <title>Thousands of microbial genomes shed light on interconnected biogeochemical processes in an aquifer system.</title>
        <authorList>
            <person name="Anantharaman K."/>
            <person name="Brown C.T."/>
            <person name="Hug L.A."/>
            <person name="Sharon I."/>
            <person name="Castelle C.J."/>
            <person name="Probst A.J."/>
            <person name="Thomas B.C."/>
            <person name="Singh A."/>
            <person name="Wilkins M.J."/>
            <person name="Karaoz U."/>
            <person name="Brodie E.L."/>
            <person name="Williams K.H."/>
            <person name="Hubbard S.S."/>
            <person name="Banfield J.F."/>
        </authorList>
    </citation>
    <scope>NUCLEOTIDE SEQUENCE [LARGE SCALE GENOMIC DNA]</scope>
</reference>
<dbReference type="AlphaFoldDB" id="A0A1F7J935"/>
<keyword evidence="10" id="KW-0234">DNA repair</keyword>
<dbReference type="PRINTS" id="PR00726">
    <property type="entry name" value="LEXASERPTASE"/>
</dbReference>
<dbReference type="GO" id="GO:0003677">
    <property type="term" value="F:DNA binding"/>
    <property type="evidence" value="ECO:0007669"/>
    <property type="project" value="UniProtKB-KW"/>
</dbReference>
<keyword evidence="11" id="KW-0742">SOS response</keyword>
<dbReference type="GO" id="GO:0006260">
    <property type="term" value="P:DNA replication"/>
    <property type="evidence" value="ECO:0007669"/>
    <property type="project" value="UniProtKB-KW"/>
</dbReference>
<evidence type="ECO:0000313" key="15">
    <source>
        <dbReference type="Proteomes" id="UP000176480"/>
    </source>
</evidence>
<dbReference type="GO" id="GO:0006281">
    <property type="term" value="P:DNA repair"/>
    <property type="evidence" value="ECO:0007669"/>
    <property type="project" value="UniProtKB-KW"/>
</dbReference>
<keyword evidence="4" id="KW-0227">DNA damage</keyword>
<keyword evidence="2" id="KW-0678">Repressor</keyword>
<dbReference type="GO" id="GO:0009432">
    <property type="term" value="P:SOS response"/>
    <property type="evidence" value="ECO:0007669"/>
    <property type="project" value="UniProtKB-KW"/>
</dbReference>
<evidence type="ECO:0000256" key="12">
    <source>
        <dbReference type="RuleBase" id="RU003991"/>
    </source>
</evidence>
<evidence type="ECO:0000313" key="14">
    <source>
        <dbReference type="EMBL" id="OGK52086.1"/>
    </source>
</evidence>
<dbReference type="InterPro" id="IPR015927">
    <property type="entry name" value="Peptidase_S24_S26A/B/C"/>
</dbReference>
<comment type="similarity">
    <text evidence="1 12">Belongs to the peptidase S24 family.</text>
</comment>
<evidence type="ECO:0000256" key="10">
    <source>
        <dbReference type="ARBA" id="ARBA00023204"/>
    </source>
</evidence>
<comment type="caution">
    <text evidence="14">The sequence shown here is derived from an EMBL/GenBank/DDBJ whole genome shotgun (WGS) entry which is preliminary data.</text>
</comment>
<evidence type="ECO:0000256" key="7">
    <source>
        <dbReference type="ARBA" id="ARBA00023015"/>
    </source>
</evidence>
<dbReference type="Gene3D" id="2.10.109.10">
    <property type="entry name" value="Umud Fragment, subunit A"/>
    <property type="match status" value="1"/>
</dbReference>
<evidence type="ECO:0000256" key="4">
    <source>
        <dbReference type="ARBA" id="ARBA00022763"/>
    </source>
</evidence>
<feature type="domain" description="Peptidase S24/S26A/S26B/S26C" evidence="13">
    <location>
        <begin position="67"/>
        <end position="179"/>
    </location>
</feature>
<evidence type="ECO:0000259" key="13">
    <source>
        <dbReference type="Pfam" id="PF00717"/>
    </source>
</evidence>
<accession>A0A1F7J935</accession>
<evidence type="ECO:0000256" key="8">
    <source>
        <dbReference type="ARBA" id="ARBA00023125"/>
    </source>
</evidence>
<dbReference type="EMBL" id="MGAR01000015">
    <property type="protein sequence ID" value="OGK52086.1"/>
    <property type="molecule type" value="Genomic_DNA"/>
</dbReference>
<keyword evidence="6 12" id="KW-0068">Autocatalytic cleavage</keyword>
<evidence type="ECO:0000256" key="9">
    <source>
        <dbReference type="ARBA" id="ARBA00023163"/>
    </source>
</evidence>
<dbReference type="STRING" id="1802067.A2966_03800"/>
<dbReference type="CDD" id="cd06529">
    <property type="entry name" value="S24_LexA-like"/>
    <property type="match status" value="1"/>
</dbReference>
<evidence type="ECO:0000256" key="11">
    <source>
        <dbReference type="ARBA" id="ARBA00023236"/>
    </source>
</evidence>
<dbReference type="GO" id="GO:0045892">
    <property type="term" value="P:negative regulation of DNA-templated transcription"/>
    <property type="evidence" value="ECO:0007669"/>
    <property type="project" value="InterPro"/>
</dbReference>
<dbReference type="SUPFAM" id="SSF46785">
    <property type="entry name" value="Winged helix' DNA-binding domain"/>
    <property type="match status" value="1"/>
</dbReference>
<dbReference type="InterPro" id="IPR036286">
    <property type="entry name" value="LexA/Signal_pep-like_sf"/>
</dbReference>
<dbReference type="Gene3D" id="1.10.10.10">
    <property type="entry name" value="Winged helix-like DNA-binding domain superfamily/Winged helix DNA-binding domain"/>
    <property type="match status" value="1"/>
</dbReference>
<dbReference type="InterPro" id="IPR039418">
    <property type="entry name" value="LexA-like"/>
</dbReference>
<gene>
    <name evidence="14" type="ORF">A2966_03800</name>
</gene>
<evidence type="ECO:0000256" key="3">
    <source>
        <dbReference type="ARBA" id="ARBA00022705"/>
    </source>
</evidence>
<dbReference type="Proteomes" id="UP000176480">
    <property type="component" value="Unassembled WGS sequence"/>
</dbReference>
<dbReference type="InterPro" id="IPR036390">
    <property type="entry name" value="WH_DNA-bd_sf"/>
</dbReference>
<dbReference type="InterPro" id="IPR036388">
    <property type="entry name" value="WH-like_DNA-bd_sf"/>
</dbReference>
<proteinExistence type="inferred from homology"/>
<keyword evidence="8" id="KW-0238">DNA-binding</keyword>
<dbReference type="InterPro" id="IPR006197">
    <property type="entry name" value="Peptidase_S24_LexA"/>
</dbReference>
<dbReference type="InterPro" id="IPR006200">
    <property type="entry name" value="LexA"/>
</dbReference>
<dbReference type="InterPro" id="IPR050077">
    <property type="entry name" value="LexA_repressor"/>
</dbReference>
<name>A0A1F7J935_9BACT</name>
<evidence type="ECO:0000256" key="6">
    <source>
        <dbReference type="ARBA" id="ARBA00022813"/>
    </source>
</evidence>
<evidence type="ECO:0000256" key="5">
    <source>
        <dbReference type="ARBA" id="ARBA00022801"/>
    </source>
</evidence>
<dbReference type="Pfam" id="PF00717">
    <property type="entry name" value="Peptidase_S24"/>
    <property type="match status" value="1"/>
</dbReference>
<evidence type="ECO:0000256" key="1">
    <source>
        <dbReference type="ARBA" id="ARBA00007484"/>
    </source>
</evidence>
<dbReference type="PANTHER" id="PTHR33516:SF2">
    <property type="entry name" value="LEXA REPRESSOR-RELATED"/>
    <property type="match status" value="1"/>
</dbReference>
<dbReference type="SUPFAM" id="SSF51306">
    <property type="entry name" value="LexA/Signal peptidase"/>
    <property type="match status" value="1"/>
</dbReference>
<keyword evidence="3" id="KW-0235">DNA replication</keyword>
<sequence length="188" mass="21739">MKEKYLDQIKKFYGKFRRLPTYSEMAKLLGFSSRNSAFRIMQKWISYGLVQKINNKISPTSQFFALPLYGLVKAGYPIMAEENKEYLTIDEYLIGDPTSTFLLKVSGDSMINAGIFEGDIVVIDNKKEAKDGDIVLAEVDREWTLKFLKRDKKLSFLRAANEKYPDIHPREELKIRGIVKGVVRKFHS</sequence>
<keyword evidence="5 12" id="KW-0378">Hydrolase</keyword>
<dbReference type="GO" id="GO:0004252">
    <property type="term" value="F:serine-type endopeptidase activity"/>
    <property type="evidence" value="ECO:0007669"/>
    <property type="project" value="InterPro"/>
</dbReference>
<keyword evidence="7" id="KW-0805">Transcription regulation</keyword>
<keyword evidence="9" id="KW-0804">Transcription</keyword>
<protein>
    <submittedName>
        <fullName evidence="14">Repressor LexA</fullName>
    </submittedName>
</protein>
<organism evidence="14 15">
    <name type="scientific">Candidatus Roizmanbacteria bacterium RIFCSPLOWO2_01_FULL_41_22</name>
    <dbReference type="NCBI Taxonomy" id="1802067"/>
    <lineage>
        <taxon>Bacteria</taxon>
        <taxon>Candidatus Roizmaniibacteriota</taxon>
    </lineage>
</organism>
<dbReference type="PANTHER" id="PTHR33516">
    <property type="entry name" value="LEXA REPRESSOR"/>
    <property type="match status" value="1"/>
</dbReference>